<dbReference type="Gene3D" id="3.30.70.100">
    <property type="match status" value="1"/>
</dbReference>
<name>A0A9D5B8J8_PEA</name>
<dbReference type="InterPro" id="IPR042885">
    <property type="entry name" value="HIPP47/16"/>
</dbReference>
<evidence type="ECO:0000313" key="2">
    <source>
        <dbReference type="Proteomes" id="UP001058974"/>
    </source>
</evidence>
<dbReference type="Proteomes" id="UP001058974">
    <property type="component" value="Chromosome 2"/>
</dbReference>
<dbReference type="AlphaFoldDB" id="A0A9D5B8J8"/>
<comment type="caution">
    <text evidence="1">The sequence shown here is derived from an EMBL/GenBank/DDBJ whole genome shotgun (WGS) entry which is preliminary data.</text>
</comment>
<gene>
    <name evidence="1" type="ORF">KIW84_020903</name>
</gene>
<dbReference type="Gramene" id="Psat02G0090300-T1">
    <property type="protein sequence ID" value="KAI5433821.1"/>
    <property type="gene ID" value="KIW84_020903"/>
</dbReference>
<dbReference type="PANTHER" id="PTHR46932:SF12">
    <property type="entry name" value="HEAVY METAL-ASSOCIATED ISOPRENYLATED PLANT PROTEIN 47"/>
    <property type="match status" value="1"/>
</dbReference>
<sequence length="122" mass="13333">MHMENDKLRSKALQIAAAFQGVISVSLEGESRDQVVVTGDQIDCVCLAKKLRKKFCYAKLLSVEDAKASTTSNEGGEGGGEQKDVEICITSLENLSCEQNYPPPCISYYIVHDPYPISCSIL</sequence>
<evidence type="ECO:0000313" key="1">
    <source>
        <dbReference type="EMBL" id="KAI5433821.1"/>
    </source>
</evidence>
<dbReference type="EMBL" id="JAMSHJ010000002">
    <property type="protein sequence ID" value="KAI5433821.1"/>
    <property type="molecule type" value="Genomic_DNA"/>
</dbReference>
<dbReference type="PANTHER" id="PTHR46932">
    <property type="entry name" value="HEAVY METAL-ASSOCIATED ISOPRENYLATED PLANT PROTEIN 47"/>
    <property type="match status" value="1"/>
</dbReference>
<organism evidence="1 2">
    <name type="scientific">Pisum sativum</name>
    <name type="common">Garden pea</name>
    <name type="synonym">Lathyrus oleraceus</name>
    <dbReference type="NCBI Taxonomy" id="3888"/>
    <lineage>
        <taxon>Eukaryota</taxon>
        <taxon>Viridiplantae</taxon>
        <taxon>Streptophyta</taxon>
        <taxon>Embryophyta</taxon>
        <taxon>Tracheophyta</taxon>
        <taxon>Spermatophyta</taxon>
        <taxon>Magnoliopsida</taxon>
        <taxon>eudicotyledons</taxon>
        <taxon>Gunneridae</taxon>
        <taxon>Pentapetalae</taxon>
        <taxon>rosids</taxon>
        <taxon>fabids</taxon>
        <taxon>Fabales</taxon>
        <taxon>Fabaceae</taxon>
        <taxon>Papilionoideae</taxon>
        <taxon>50 kb inversion clade</taxon>
        <taxon>NPAAA clade</taxon>
        <taxon>Hologalegina</taxon>
        <taxon>IRL clade</taxon>
        <taxon>Fabeae</taxon>
        <taxon>Lathyrus</taxon>
    </lineage>
</organism>
<proteinExistence type="predicted"/>
<protein>
    <submittedName>
        <fullName evidence="1">Uncharacterized protein</fullName>
    </submittedName>
</protein>
<accession>A0A9D5B8J8</accession>
<keyword evidence="2" id="KW-1185">Reference proteome</keyword>
<reference evidence="1 2" key="1">
    <citation type="journal article" date="2022" name="Nat. Genet.">
        <title>Improved pea reference genome and pan-genome highlight genomic features and evolutionary characteristics.</title>
        <authorList>
            <person name="Yang T."/>
            <person name="Liu R."/>
            <person name="Luo Y."/>
            <person name="Hu S."/>
            <person name="Wang D."/>
            <person name="Wang C."/>
            <person name="Pandey M.K."/>
            <person name="Ge S."/>
            <person name="Xu Q."/>
            <person name="Li N."/>
            <person name="Li G."/>
            <person name="Huang Y."/>
            <person name="Saxena R.K."/>
            <person name="Ji Y."/>
            <person name="Li M."/>
            <person name="Yan X."/>
            <person name="He Y."/>
            <person name="Liu Y."/>
            <person name="Wang X."/>
            <person name="Xiang C."/>
            <person name="Varshney R.K."/>
            <person name="Ding H."/>
            <person name="Gao S."/>
            <person name="Zong X."/>
        </authorList>
    </citation>
    <scope>NUCLEOTIDE SEQUENCE [LARGE SCALE GENOMIC DNA]</scope>
    <source>
        <strain evidence="1 2">cv. Zhongwan 6</strain>
    </source>
</reference>